<evidence type="ECO:0000313" key="3">
    <source>
        <dbReference type="Proteomes" id="UP001595075"/>
    </source>
</evidence>
<name>A0ABR4CWS2_9HELO</name>
<reference evidence="2 3" key="1">
    <citation type="journal article" date="2024" name="Commun. Biol.">
        <title>Comparative genomic analysis of thermophilic fungi reveals convergent evolutionary adaptations and gene losses.</title>
        <authorList>
            <person name="Steindorff A.S."/>
            <person name="Aguilar-Pontes M.V."/>
            <person name="Robinson A.J."/>
            <person name="Andreopoulos B."/>
            <person name="LaButti K."/>
            <person name="Kuo A."/>
            <person name="Mondo S."/>
            <person name="Riley R."/>
            <person name="Otillar R."/>
            <person name="Haridas S."/>
            <person name="Lipzen A."/>
            <person name="Grimwood J."/>
            <person name="Schmutz J."/>
            <person name="Clum A."/>
            <person name="Reid I.D."/>
            <person name="Moisan M.C."/>
            <person name="Butler G."/>
            <person name="Nguyen T.T.M."/>
            <person name="Dewar K."/>
            <person name="Conant G."/>
            <person name="Drula E."/>
            <person name="Henrissat B."/>
            <person name="Hansel C."/>
            <person name="Singer S."/>
            <person name="Hutchinson M.I."/>
            <person name="de Vries R.P."/>
            <person name="Natvig D.O."/>
            <person name="Powell A.J."/>
            <person name="Tsang A."/>
            <person name="Grigoriev I.V."/>
        </authorList>
    </citation>
    <scope>NUCLEOTIDE SEQUENCE [LARGE SCALE GENOMIC DNA]</scope>
    <source>
        <strain evidence="2 3">CBS 494.80</strain>
    </source>
</reference>
<evidence type="ECO:0000256" key="1">
    <source>
        <dbReference type="SAM" id="MobiDB-lite"/>
    </source>
</evidence>
<protein>
    <submittedName>
        <fullName evidence="2">Uncharacterized protein</fullName>
    </submittedName>
</protein>
<dbReference type="EMBL" id="JAZHXI010000002">
    <property type="protein sequence ID" value="KAL2074350.1"/>
    <property type="molecule type" value="Genomic_DNA"/>
</dbReference>
<keyword evidence="3" id="KW-1185">Reference proteome</keyword>
<gene>
    <name evidence="2" type="ORF">VTL71DRAFT_8128</name>
</gene>
<sequence>MSRCSLLHYHSTPTTPRAPILASTTMAQIEAEWADWTRKYPDASRWVDSNVNEDLADNPPVRQLEWKKKKPRCKIAFEDRSQQWVIYKLWGTDDEAFQGKHIESRVLVVCSSAIPKVFKVWKKDRKALPAAVAKEFMSMYEGVSIDDALWMIDQFKLLNSAEIDVMWKKVQYSPCYLSPEDFVMVDDLIEATFLAKEKKRPAAIKKNIKAKDTETIVREKVQSTAPCISQTSKTDTKSKDAKESGDIDLQIAEASGDAGLKVAKASENVKLNVAKAADDIGLQIASASDDAGLKVAKTPDDADFKVTKHSNDIGLQIAEASGDTGLNAASPEGQTEVKVTKASANIASTTKSNSVARKGTEVKAVKRAAEELEYDDEVSSAGEVDGYGYSLRDDDDEDEEEEETYADPKLPAKKERFPPLSIPKGAKQGRVEEKDWPTGFNVVIDRVGCYTIKNQDGKLKEIFFVLKSGYDWIEYNPNLKDEPEAKRQRLQGTGQRFHPNTSREEIRRATRITGMINARWGHTS</sequence>
<comment type="caution">
    <text evidence="2">The sequence shown here is derived from an EMBL/GenBank/DDBJ whole genome shotgun (WGS) entry which is preliminary data.</text>
</comment>
<dbReference type="Proteomes" id="UP001595075">
    <property type="component" value="Unassembled WGS sequence"/>
</dbReference>
<evidence type="ECO:0000313" key="2">
    <source>
        <dbReference type="EMBL" id="KAL2074350.1"/>
    </source>
</evidence>
<organism evidence="2 3">
    <name type="scientific">Oculimacula yallundae</name>
    <dbReference type="NCBI Taxonomy" id="86028"/>
    <lineage>
        <taxon>Eukaryota</taxon>
        <taxon>Fungi</taxon>
        <taxon>Dikarya</taxon>
        <taxon>Ascomycota</taxon>
        <taxon>Pezizomycotina</taxon>
        <taxon>Leotiomycetes</taxon>
        <taxon>Helotiales</taxon>
        <taxon>Ploettnerulaceae</taxon>
        <taxon>Oculimacula</taxon>
    </lineage>
</organism>
<feature type="compositionally biased region" description="Acidic residues" evidence="1">
    <location>
        <begin position="393"/>
        <end position="405"/>
    </location>
</feature>
<accession>A0ABR4CWS2</accession>
<proteinExistence type="predicted"/>
<feature type="region of interest" description="Disordered" evidence="1">
    <location>
        <begin position="372"/>
        <end position="406"/>
    </location>
</feature>